<keyword evidence="2" id="KW-1185">Reference proteome</keyword>
<gene>
    <name evidence="1" type="ORF">CALMAC_LOCUS458</name>
</gene>
<reference evidence="1 2" key="1">
    <citation type="submission" date="2019-01" db="EMBL/GenBank/DDBJ databases">
        <authorList>
            <person name="Sayadi A."/>
        </authorList>
    </citation>
    <scope>NUCLEOTIDE SEQUENCE [LARGE SCALE GENOMIC DNA]</scope>
</reference>
<dbReference type="EMBL" id="CAACVG010000474">
    <property type="protein sequence ID" value="VEN34172.1"/>
    <property type="molecule type" value="Genomic_DNA"/>
</dbReference>
<sequence length="63" mass="7709">MTRYFIDEPDEQYVSGYDLTKLKTDEFYLDVNFSSFDDGIHLYYLNEECVEVSEFFIIRRYKP</sequence>
<evidence type="ECO:0000313" key="1">
    <source>
        <dbReference type="EMBL" id="VEN34172.1"/>
    </source>
</evidence>
<protein>
    <submittedName>
        <fullName evidence="1">Uncharacterized protein</fullName>
    </submittedName>
</protein>
<name>A0A653BF08_CALMS</name>
<feature type="non-terminal residue" evidence="1">
    <location>
        <position position="63"/>
    </location>
</feature>
<dbReference type="AlphaFoldDB" id="A0A653BF08"/>
<organism evidence="1 2">
    <name type="scientific">Callosobruchus maculatus</name>
    <name type="common">Southern cowpea weevil</name>
    <name type="synonym">Pulse bruchid</name>
    <dbReference type="NCBI Taxonomy" id="64391"/>
    <lineage>
        <taxon>Eukaryota</taxon>
        <taxon>Metazoa</taxon>
        <taxon>Ecdysozoa</taxon>
        <taxon>Arthropoda</taxon>
        <taxon>Hexapoda</taxon>
        <taxon>Insecta</taxon>
        <taxon>Pterygota</taxon>
        <taxon>Neoptera</taxon>
        <taxon>Endopterygota</taxon>
        <taxon>Coleoptera</taxon>
        <taxon>Polyphaga</taxon>
        <taxon>Cucujiformia</taxon>
        <taxon>Chrysomeloidea</taxon>
        <taxon>Chrysomelidae</taxon>
        <taxon>Bruchinae</taxon>
        <taxon>Bruchini</taxon>
        <taxon>Callosobruchus</taxon>
    </lineage>
</organism>
<proteinExistence type="predicted"/>
<accession>A0A653BF08</accession>
<evidence type="ECO:0000313" key="2">
    <source>
        <dbReference type="Proteomes" id="UP000410492"/>
    </source>
</evidence>
<dbReference type="Proteomes" id="UP000410492">
    <property type="component" value="Unassembled WGS sequence"/>
</dbReference>